<keyword evidence="4 10" id="KW-0633">Potassium transport</keyword>
<organism evidence="14 15">
    <name type="scientific">Rehmannia glutinosa</name>
    <name type="common">Chinese foxglove</name>
    <dbReference type="NCBI Taxonomy" id="99300"/>
    <lineage>
        <taxon>Eukaryota</taxon>
        <taxon>Viridiplantae</taxon>
        <taxon>Streptophyta</taxon>
        <taxon>Embryophyta</taxon>
        <taxon>Tracheophyta</taxon>
        <taxon>Spermatophyta</taxon>
        <taxon>Magnoliopsida</taxon>
        <taxon>eudicotyledons</taxon>
        <taxon>Gunneridae</taxon>
        <taxon>Pentapetalae</taxon>
        <taxon>asterids</taxon>
        <taxon>lamiids</taxon>
        <taxon>Lamiales</taxon>
        <taxon>Orobanchaceae</taxon>
        <taxon>Rehmannieae</taxon>
        <taxon>Rehmannia</taxon>
    </lineage>
</organism>
<evidence type="ECO:0000259" key="13">
    <source>
        <dbReference type="Pfam" id="PF22776"/>
    </source>
</evidence>
<comment type="similarity">
    <text evidence="2 10">Belongs to the HAK/KUP transporter (TC 2.A.72.3) family.</text>
</comment>
<feature type="transmembrane region" description="Helical" evidence="10">
    <location>
        <begin position="307"/>
        <end position="325"/>
    </location>
</feature>
<sequence>MSQIQIDTEEDSNDLPPPVVAGGGQESTHTSEQDGQDEHARIASNTRNLIPKFLMANFPTSLILAYQSFGVVYGDLSTSPLYVYSSIFVGKLQDHQNPDTIFGAFSLIFWTLTLIPLLKYVIIILSADDSGEGGTFALYSLLCRHGKFSLLPNQQAADEELSAYKYGSLGQSSSSVALKRFLEKRKKLRTALLLVVLLGAGMVIGDGVVTPAMSVLSSVSGLEAAQRKLPQGGVRLLSCIILVGLFALQHCGTHRVGFMFAPVVIVWLISIFAIGLYNTIQWNPKIVYALSPHYIIKFFGQTGKDGWISLGGVLLSITGTEAMFADLGHFSARSIRIAFIFLVYPCLVMQYMGQAAYLSKNISSIPTSFYDSVPDGVFWPVFVIATLAAIVGSQAIISATFSIIKQCHALGCFPRVKVVHTSKQIHGQIYIPEINWILMILTLAVAVGFRDTTTIGNAYGKLMNLSGLDDKVWDCDNGIRPSCHVSDVHYDFPHGTRHGPRLAKEYNTCRYVPRFLLVHRRFLPVSRIYKSPPRRMGLPRTLLLLHVRHVRLALRLGIVRVPGIGLVYSELATGVPAIFSHFVTNLPAFHNVLVFVCVKSVPVPYVSAEERFLIGRICPRPYRMYRCIVRYGYKDLQGDDGHFENQLIQSIAEFIQMEAVEPQFSSPDTVSYDGRMAVISSRTFESGSSLVVSEVEEFGASNSIQSSKSLTLQSLRSAHDDENPRVRRRHVRFQIPQDPGMDPSVKEELLDLIQAKEAGVAYIMGHSYIKARRSSSFLKKLVIDFGYSFLRKNCRGPSVALHIPHISLIEVGMIYHV</sequence>
<keyword evidence="7 10" id="KW-1133">Transmembrane helix</keyword>
<dbReference type="Proteomes" id="UP001318860">
    <property type="component" value="Unassembled WGS sequence"/>
</dbReference>
<feature type="transmembrane region" description="Helical" evidence="10">
    <location>
        <begin position="53"/>
        <end position="73"/>
    </location>
</feature>
<keyword evidence="9 10" id="KW-0472">Membrane</keyword>
<reference evidence="14 15" key="1">
    <citation type="journal article" date="2021" name="Comput. Struct. Biotechnol. J.">
        <title>De novo genome assembly of the potent medicinal plant Rehmannia glutinosa using nanopore technology.</title>
        <authorList>
            <person name="Ma L."/>
            <person name="Dong C."/>
            <person name="Song C."/>
            <person name="Wang X."/>
            <person name="Zheng X."/>
            <person name="Niu Y."/>
            <person name="Chen S."/>
            <person name="Feng W."/>
        </authorList>
    </citation>
    <scope>NUCLEOTIDE SEQUENCE [LARGE SCALE GENOMIC DNA]</scope>
    <source>
        <strain evidence="14">DH-2019</strain>
    </source>
</reference>
<evidence type="ECO:0000256" key="1">
    <source>
        <dbReference type="ARBA" id="ARBA00004651"/>
    </source>
</evidence>
<evidence type="ECO:0000256" key="2">
    <source>
        <dbReference type="ARBA" id="ARBA00008440"/>
    </source>
</evidence>
<dbReference type="EMBL" id="JABTTQ020000696">
    <property type="protein sequence ID" value="KAK6138599.1"/>
    <property type="molecule type" value="Genomic_DNA"/>
</dbReference>
<dbReference type="InterPro" id="IPR053951">
    <property type="entry name" value="K_trans_N"/>
</dbReference>
<evidence type="ECO:0000256" key="8">
    <source>
        <dbReference type="ARBA" id="ARBA00023065"/>
    </source>
</evidence>
<dbReference type="InterPro" id="IPR003855">
    <property type="entry name" value="K+_transporter"/>
</dbReference>
<evidence type="ECO:0000256" key="7">
    <source>
        <dbReference type="ARBA" id="ARBA00022989"/>
    </source>
</evidence>
<keyword evidence="3" id="KW-0813">Transport</keyword>
<accession>A0ABR0VX18</accession>
<keyword evidence="6 10" id="KW-0630">Potassium</keyword>
<feature type="transmembrane region" description="Helical" evidence="10">
    <location>
        <begin position="377"/>
        <end position="404"/>
    </location>
</feature>
<gene>
    <name evidence="14" type="ORF">DH2020_027652</name>
</gene>
<evidence type="ECO:0000256" key="5">
    <source>
        <dbReference type="ARBA" id="ARBA00022692"/>
    </source>
</evidence>
<dbReference type="Pfam" id="PF22776">
    <property type="entry name" value="K_trans_C"/>
    <property type="match status" value="1"/>
</dbReference>
<evidence type="ECO:0000256" key="11">
    <source>
        <dbReference type="SAM" id="MobiDB-lite"/>
    </source>
</evidence>
<comment type="caution">
    <text evidence="10">Lacks conserved residue(s) required for the propagation of feature annotation.</text>
</comment>
<evidence type="ECO:0000313" key="14">
    <source>
        <dbReference type="EMBL" id="KAK6138599.1"/>
    </source>
</evidence>
<name>A0ABR0VX18_REHGL</name>
<comment type="caution">
    <text evidence="14">The sequence shown here is derived from an EMBL/GenBank/DDBJ whole genome shotgun (WGS) entry which is preliminary data.</text>
</comment>
<dbReference type="NCBIfam" id="TIGR00794">
    <property type="entry name" value="kup"/>
    <property type="match status" value="1"/>
</dbReference>
<dbReference type="Pfam" id="PF02705">
    <property type="entry name" value="K_trans"/>
    <property type="match status" value="1"/>
</dbReference>
<comment type="function">
    <text evidence="10">Potassium transporter.</text>
</comment>
<comment type="subcellular location">
    <subcellularLocation>
        <location evidence="1">Cell membrane</location>
        <topology evidence="1">Multi-pass membrane protein</topology>
    </subcellularLocation>
    <subcellularLocation>
        <location evidence="10">Membrane</location>
        <topology evidence="10">Multi-pass membrane protein</topology>
    </subcellularLocation>
</comment>
<dbReference type="PANTHER" id="PTHR30540:SF83">
    <property type="entry name" value="K+ POTASSIUM TRANSPORTER"/>
    <property type="match status" value="1"/>
</dbReference>
<keyword evidence="8 10" id="KW-0406">Ion transport</keyword>
<evidence type="ECO:0000259" key="12">
    <source>
        <dbReference type="Pfam" id="PF02705"/>
    </source>
</evidence>
<dbReference type="InterPro" id="IPR053952">
    <property type="entry name" value="K_trans_C"/>
</dbReference>
<feature type="transmembrane region" description="Helical" evidence="10">
    <location>
        <begin position="425"/>
        <end position="449"/>
    </location>
</feature>
<feature type="transmembrane region" description="Helical" evidence="10">
    <location>
        <begin position="260"/>
        <end position="280"/>
    </location>
</feature>
<evidence type="ECO:0000256" key="3">
    <source>
        <dbReference type="ARBA" id="ARBA00022448"/>
    </source>
</evidence>
<evidence type="ECO:0000256" key="4">
    <source>
        <dbReference type="ARBA" id="ARBA00022538"/>
    </source>
</evidence>
<evidence type="ECO:0000256" key="10">
    <source>
        <dbReference type="RuleBase" id="RU321113"/>
    </source>
</evidence>
<dbReference type="PANTHER" id="PTHR30540">
    <property type="entry name" value="OSMOTIC STRESS POTASSIUM TRANSPORTER"/>
    <property type="match status" value="1"/>
</dbReference>
<feature type="transmembrane region" description="Helical" evidence="10">
    <location>
        <begin position="101"/>
        <end position="122"/>
    </location>
</feature>
<feature type="region of interest" description="Disordered" evidence="11">
    <location>
        <begin position="1"/>
        <end position="37"/>
    </location>
</feature>
<keyword evidence="5 10" id="KW-0812">Transmembrane</keyword>
<feature type="domain" description="K+ potassium transporter C-terminal" evidence="13">
    <location>
        <begin position="562"/>
        <end position="816"/>
    </location>
</feature>
<feature type="domain" description="K+ potassium transporter integral membrane" evidence="12">
    <location>
        <begin position="64"/>
        <end position="461"/>
    </location>
</feature>
<proteinExistence type="inferred from homology"/>
<feature type="transmembrane region" description="Helical" evidence="10">
    <location>
        <begin position="229"/>
        <end position="248"/>
    </location>
</feature>
<evidence type="ECO:0000256" key="9">
    <source>
        <dbReference type="ARBA" id="ARBA00023136"/>
    </source>
</evidence>
<feature type="transmembrane region" description="Helical" evidence="10">
    <location>
        <begin position="337"/>
        <end position="357"/>
    </location>
</feature>
<protein>
    <recommendedName>
        <fullName evidence="10">Potassium transporter</fullName>
    </recommendedName>
</protein>
<evidence type="ECO:0000256" key="6">
    <source>
        <dbReference type="ARBA" id="ARBA00022958"/>
    </source>
</evidence>
<feature type="transmembrane region" description="Helical" evidence="10">
    <location>
        <begin position="188"/>
        <end position="209"/>
    </location>
</feature>
<evidence type="ECO:0000313" key="15">
    <source>
        <dbReference type="Proteomes" id="UP001318860"/>
    </source>
</evidence>
<keyword evidence="15" id="KW-1185">Reference proteome</keyword>